<keyword evidence="1" id="KW-1133">Transmembrane helix</keyword>
<reference evidence="2" key="1">
    <citation type="journal article" date="2014" name="Int. J. Syst. Evol. Microbiol.">
        <title>Complete genome sequence of Corynebacterium casei LMG S-19264T (=DSM 44701T), isolated from a smear-ripened cheese.</title>
        <authorList>
            <consortium name="US DOE Joint Genome Institute (JGI-PGF)"/>
            <person name="Walter F."/>
            <person name="Albersmeier A."/>
            <person name="Kalinowski J."/>
            <person name="Ruckert C."/>
        </authorList>
    </citation>
    <scope>NUCLEOTIDE SEQUENCE</scope>
    <source>
        <strain evidence="2">CGMCC 1.15725</strain>
    </source>
</reference>
<name>A0A8J2YPU8_9PROT</name>
<proteinExistence type="predicted"/>
<feature type="transmembrane region" description="Helical" evidence="1">
    <location>
        <begin position="29"/>
        <end position="51"/>
    </location>
</feature>
<sequence length="55" mass="5560">MNLLLVLRQLSADQRGVSAVEYALLAALIALAIIGGITAFGTNLAGIFTTVGGSI</sequence>
<evidence type="ECO:0000313" key="2">
    <source>
        <dbReference type="EMBL" id="GGE99530.1"/>
    </source>
</evidence>
<dbReference type="EMBL" id="BMJQ01000001">
    <property type="protein sequence ID" value="GGE99530.1"/>
    <property type="molecule type" value="Genomic_DNA"/>
</dbReference>
<dbReference type="AlphaFoldDB" id="A0A8J2YPU8"/>
<reference evidence="2" key="2">
    <citation type="submission" date="2020-09" db="EMBL/GenBank/DDBJ databases">
        <authorList>
            <person name="Sun Q."/>
            <person name="Zhou Y."/>
        </authorList>
    </citation>
    <scope>NUCLEOTIDE SEQUENCE</scope>
    <source>
        <strain evidence="2">CGMCC 1.15725</strain>
    </source>
</reference>
<evidence type="ECO:0000256" key="1">
    <source>
        <dbReference type="SAM" id="Phobius"/>
    </source>
</evidence>
<protein>
    <recommendedName>
        <fullName evidence="4">Flp family type IVb pilin</fullName>
    </recommendedName>
</protein>
<comment type="caution">
    <text evidence="2">The sequence shown here is derived from an EMBL/GenBank/DDBJ whole genome shotgun (WGS) entry which is preliminary data.</text>
</comment>
<dbReference type="RefSeq" id="WP_189041389.1">
    <property type="nucleotide sequence ID" value="NZ_BMJQ01000001.1"/>
</dbReference>
<organism evidence="2 3">
    <name type="scientific">Aliidongia dinghuensis</name>
    <dbReference type="NCBI Taxonomy" id="1867774"/>
    <lineage>
        <taxon>Bacteria</taxon>
        <taxon>Pseudomonadati</taxon>
        <taxon>Pseudomonadota</taxon>
        <taxon>Alphaproteobacteria</taxon>
        <taxon>Rhodospirillales</taxon>
        <taxon>Dongiaceae</taxon>
        <taxon>Aliidongia</taxon>
    </lineage>
</organism>
<keyword evidence="1" id="KW-0472">Membrane</keyword>
<evidence type="ECO:0000313" key="3">
    <source>
        <dbReference type="Proteomes" id="UP000646365"/>
    </source>
</evidence>
<dbReference type="Proteomes" id="UP000646365">
    <property type="component" value="Unassembled WGS sequence"/>
</dbReference>
<keyword evidence="1" id="KW-0812">Transmembrane</keyword>
<dbReference type="InterPro" id="IPR007047">
    <property type="entry name" value="Flp_Fap"/>
</dbReference>
<keyword evidence="3" id="KW-1185">Reference proteome</keyword>
<evidence type="ECO:0008006" key="4">
    <source>
        <dbReference type="Google" id="ProtNLM"/>
    </source>
</evidence>
<accession>A0A8J2YPU8</accession>
<gene>
    <name evidence="2" type="ORF">GCM10011611_01410</name>
</gene>
<dbReference type="Pfam" id="PF04964">
    <property type="entry name" value="Flp_Fap"/>
    <property type="match status" value="1"/>
</dbReference>